<dbReference type="GO" id="GO:0008270">
    <property type="term" value="F:zinc ion binding"/>
    <property type="evidence" value="ECO:0007669"/>
    <property type="project" value="UniProtKB-KW"/>
</dbReference>
<feature type="domain" description="C2H2-type" evidence="9">
    <location>
        <begin position="42"/>
        <end position="70"/>
    </location>
</feature>
<gene>
    <name evidence="10" type="ORF">DOTSEDRAFT_73932</name>
</gene>
<dbReference type="Gene3D" id="3.30.160.60">
    <property type="entry name" value="Classic Zinc Finger"/>
    <property type="match status" value="2"/>
</dbReference>
<evidence type="ECO:0000259" key="9">
    <source>
        <dbReference type="PROSITE" id="PS50157"/>
    </source>
</evidence>
<dbReference type="eggNOG" id="KOG1721">
    <property type="taxonomic scope" value="Eukaryota"/>
</dbReference>
<dbReference type="GO" id="GO:0000785">
    <property type="term" value="C:chromatin"/>
    <property type="evidence" value="ECO:0007669"/>
    <property type="project" value="TreeGrafter"/>
</dbReference>
<dbReference type="Pfam" id="PF00096">
    <property type="entry name" value="zf-C2H2"/>
    <property type="match status" value="2"/>
</dbReference>
<dbReference type="PANTHER" id="PTHR40626:SF11">
    <property type="entry name" value="ZINC FINGER PROTEIN YPR022C"/>
    <property type="match status" value="1"/>
</dbReference>
<dbReference type="InterPro" id="IPR013087">
    <property type="entry name" value="Znf_C2H2_type"/>
</dbReference>
<dbReference type="GO" id="GO:0000981">
    <property type="term" value="F:DNA-binding transcription factor activity, RNA polymerase II-specific"/>
    <property type="evidence" value="ECO:0007669"/>
    <property type="project" value="InterPro"/>
</dbReference>
<dbReference type="EMBL" id="KB446542">
    <property type="protein sequence ID" value="EME41699.1"/>
    <property type="molecule type" value="Genomic_DNA"/>
</dbReference>
<protein>
    <recommendedName>
        <fullName evidence="9">C2H2-type domain-containing protein</fullName>
    </recommendedName>
</protein>
<reference evidence="10 11" key="2">
    <citation type="journal article" date="2012" name="PLoS Pathog.">
        <title>Diverse lifestyles and strategies of plant pathogenesis encoded in the genomes of eighteen Dothideomycetes fungi.</title>
        <authorList>
            <person name="Ohm R.A."/>
            <person name="Feau N."/>
            <person name="Henrissat B."/>
            <person name="Schoch C.L."/>
            <person name="Horwitz B.A."/>
            <person name="Barry K.W."/>
            <person name="Condon B.J."/>
            <person name="Copeland A.C."/>
            <person name="Dhillon B."/>
            <person name="Glaser F."/>
            <person name="Hesse C.N."/>
            <person name="Kosti I."/>
            <person name="LaButti K."/>
            <person name="Lindquist E.A."/>
            <person name="Lucas S."/>
            <person name="Salamov A.A."/>
            <person name="Bradshaw R.E."/>
            <person name="Ciuffetti L."/>
            <person name="Hamelin R.C."/>
            <person name="Kema G.H.J."/>
            <person name="Lawrence C."/>
            <person name="Scott J.A."/>
            <person name="Spatafora J.W."/>
            <person name="Turgeon B.G."/>
            <person name="de Wit P.J.G.M."/>
            <person name="Zhong S."/>
            <person name="Goodwin S.B."/>
            <person name="Grigoriev I.V."/>
        </authorList>
    </citation>
    <scope>NUCLEOTIDE SEQUENCE [LARGE SCALE GENOMIC DNA]</scope>
    <source>
        <strain evidence="11">NZE10 / CBS 128990</strain>
    </source>
</reference>
<feature type="region of interest" description="Disordered" evidence="8">
    <location>
        <begin position="62"/>
        <end position="108"/>
    </location>
</feature>
<dbReference type="STRING" id="675120.N1PHW8"/>
<feature type="compositionally biased region" description="Polar residues" evidence="8">
    <location>
        <begin position="190"/>
        <end position="211"/>
    </location>
</feature>
<evidence type="ECO:0000313" key="11">
    <source>
        <dbReference type="Proteomes" id="UP000016933"/>
    </source>
</evidence>
<dbReference type="GO" id="GO:0005634">
    <property type="term" value="C:nucleus"/>
    <property type="evidence" value="ECO:0007669"/>
    <property type="project" value="UniProtKB-SubCell"/>
</dbReference>
<dbReference type="PROSITE" id="PS50157">
    <property type="entry name" value="ZINC_FINGER_C2H2_2"/>
    <property type="match status" value="2"/>
</dbReference>
<dbReference type="PANTHER" id="PTHR40626">
    <property type="entry name" value="MIP31509P"/>
    <property type="match status" value="1"/>
</dbReference>
<dbReference type="PROSITE" id="PS00028">
    <property type="entry name" value="ZINC_FINGER_C2H2_1"/>
    <property type="match status" value="2"/>
</dbReference>
<evidence type="ECO:0000256" key="4">
    <source>
        <dbReference type="ARBA" id="ARBA00022771"/>
    </source>
</evidence>
<feature type="region of interest" description="Disordered" evidence="8">
    <location>
        <begin position="174"/>
        <end position="211"/>
    </location>
</feature>
<evidence type="ECO:0000256" key="8">
    <source>
        <dbReference type="SAM" id="MobiDB-lite"/>
    </source>
</evidence>
<feature type="compositionally biased region" description="Polar residues" evidence="8">
    <location>
        <begin position="73"/>
        <end position="93"/>
    </location>
</feature>
<dbReference type="Proteomes" id="UP000016933">
    <property type="component" value="Unassembled WGS sequence"/>
</dbReference>
<dbReference type="OrthoDB" id="10018191at2759"/>
<keyword evidence="4 7" id="KW-0863">Zinc-finger</keyword>
<reference evidence="11" key="1">
    <citation type="journal article" date="2012" name="PLoS Genet.">
        <title>The genomes of the fungal plant pathogens Cladosporium fulvum and Dothistroma septosporum reveal adaptation to different hosts and lifestyles but also signatures of common ancestry.</title>
        <authorList>
            <person name="de Wit P.J.G.M."/>
            <person name="van der Burgt A."/>
            <person name="Oekmen B."/>
            <person name="Stergiopoulos I."/>
            <person name="Abd-Elsalam K.A."/>
            <person name="Aerts A.L."/>
            <person name="Bahkali A.H."/>
            <person name="Beenen H.G."/>
            <person name="Chettri P."/>
            <person name="Cox M.P."/>
            <person name="Datema E."/>
            <person name="de Vries R.P."/>
            <person name="Dhillon B."/>
            <person name="Ganley A.R."/>
            <person name="Griffiths S.A."/>
            <person name="Guo Y."/>
            <person name="Hamelin R.C."/>
            <person name="Henrissat B."/>
            <person name="Kabir M.S."/>
            <person name="Jashni M.K."/>
            <person name="Kema G."/>
            <person name="Klaubauf S."/>
            <person name="Lapidus A."/>
            <person name="Levasseur A."/>
            <person name="Lindquist E."/>
            <person name="Mehrabi R."/>
            <person name="Ohm R.A."/>
            <person name="Owen T.J."/>
            <person name="Salamov A."/>
            <person name="Schwelm A."/>
            <person name="Schijlen E."/>
            <person name="Sun H."/>
            <person name="van den Burg H.A."/>
            <person name="van Ham R.C.H.J."/>
            <person name="Zhang S."/>
            <person name="Goodwin S.B."/>
            <person name="Grigoriev I.V."/>
            <person name="Collemare J."/>
            <person name="Bradshaw R.E."/>
        </authorList>
    </citation>
    <scope>NUCLEOTIDE SEQUENCE [LARGE SCALE GENOMIC DNA]</scope>
    <source>
        <strain evidence="11">NZE10 / CBS 128990</strain>
    </source>
</reference>
<dbReference type="AlphaFoldDB" id="N1PHW8"/>
<dbReference type="SMART" id="SM00355">
    <property type="entry name" value="ZnF_C2H2"/>
    <property type="match status" value="2"/>
</dbReference>
<evidence type="ECO:0000313" key="10">
    <source>
        <dbReference type="EMBL" id="EME41699.1"/>
    </source>
</evidence>
<feature type="domain" description="C2H2-type" evidence="9">
    <location>
        <begin position="14"/>
        <end position="41"/>
    </location>
</feature>
<keyword evidence="11" id="KW-1185">Reference proteome</keyword>
<dbReference type="HOGENOM" id="CLU_1304832_0_0_1"/>
<proteinExistence type="predicted"/>
<keyword evidence="5" id="KW-0862">Zinc</keyword>
<comment type="subcellular location">
    <subcellularLocation>
        <location evidence="1">Nucleus</location>
    </subcellularLocation>
</comment>
<evidence type="ECO:0000256" key="7">
    <source>
        <dbReference type="PROSITE-ProRule" id="PRU00042"/>
    </source>
</evidence>
<keyword evidence="2" id="KW-0479">Metal-binding</keyword>
<dbReference type="SUPFAM" id="SSF57667">
    <property type="entry name" value="beta-beta-alpha zinc fingers"/>
    <property type="match status" value="1"/>
</dbReference>
<keyword evidence="6" id="KW-0539">Nucleus</keyword>
<keyword evidence="3" id="KW-0677">Repeat</keyword>
<evidence type="ECO:0000256" key="3">
    <source>
        <dbReference type="ARBA" id="ARBA00022737"/>
    </source>
</evidence>
<evidence type="ECO:0000256" key="2">
    <source>
        <dbReference type="ARBA" id="ARBA00022723"/>
    </source>
</evidence>
<name>N1PHW8_DOTSN</name>
<organism evidence="10 11">
    <name type="scientific">Dothistroma septosporum (strain NZE10 / CBS 128990)</name>
    <name type="common">Red band needle blight fungus</name>
    <name type="synonym">Mycosphaerella pini</name>
    <dbReference type="NCBI Taxonomy" id="675120"/>
    <lineage>
        <taxon>Eukaryota</taxon>
        <taxon>Fungi</taxon>
        <taxon>Dikarya</taxon>
        <taxon>Ascomycota</taxon>
        <taxon>Pezizomycotina</taxon>
        <taxon>Dothideomycetes</taxon>
        <taxon>Dothideomycetidae</taxon>
        <taxon>Mycosphaerellales</taxon>
        <taxon>Mycosphaerellaceae</taxon>
        <taxon>Dothistroma</taxon>
    </lineage>
</organism>
<evidence type="ECO:0000256" key="1">
    <source>
        <dbReference type="ARBA" id="ARBA00004123"/>
    </source>
</evidence>
<evidence type="ECO:0000256" key="5">
    <source>
        <dbReference type="ARBA" id="ARBA00022833"/>
    </source>
</evidence>
<dbReference type="InterPro" id="IPR036236">
    <property type="entry name" value="Znf_C2H2_sf"/>
</dbReference>
<dbReference type="GO" id="GO:0000978">
    <property type="term" value="F:RNA polymerase II cis-regulatory region sequence-specific DNA binding"/>
    <property type="evidence" value="ECO:0007669"/>
    <property type="project" value="InterPro"/>
</dbReference>
<dbReference type="InterPro" id="IPR051059">
    <property type="entry name" value="VerF-like"/>
</dbReference>
<accession>N1PHW8</accession>
<sequence>MTDARDGPLGIRKHQCEHCPKSFKRREHWQRHSRSHTNEKPFECRFCQKCFARRDLVTRHEKTLHANDASPGRSPTSVRRPSVVATRNGTSPIRLSPRAQDVGSPMGEERWDGISSLATTTSLTLPSTKGNDSLDHYSASTVGEFEDFLDPALRTHSDGGGLWDWTASQQLPQDADAYGESQAAEAPTAVINNASTLSHADKTSTTSARMP</sequence>
<evidence type="ECO:0000256" key="6">
    <source>
        <dbReference type="ARBA" id="ARBA00023242"/>
    </source>
</evidence>